<accession>A0A6C0IAP8</accession>
<protein>
    <submittedName>
        <fullName evidence="1">Uncharacterized protein</fullName>
    </submittedName>
</protein>
<organism evidence="1">
    <name type="scientific">viral metagenome</name>
    <dbReference type="NCBI Taxonomy" id="1070528"/>
    <lineage>
        <taxon>unclassified sequences</taxon>
        <taxon>metagenomes</taxon>
        <taxon>organismal metagenomes</taxon>
    </lineage>
</organism>
<dbReference type="AlphaFoldDB" id="A0A6C0IAP8"/>
<reference evidence="1" key="1">
    <citation type="journal article" date="2020" name="Nature">
        <title>Giant virus diversity and host interactions through global metagenomics.</title>
        <authorList>
            <person name="Schulz F."/>
            <person name="Roux S."/>
            <person name="Paez-Espino D."/>
            <person name="Jungbluth S."/>
            <person name="Walsh D.A."/>
            <person name="Denef V.J."/>
            <person name="McMahon K.D."/>
            <person name="Konstantinidis K.T."/>
            <person name="Eloe-Fadrosh E.A."/>
            <person name="Kyrpides N.C."/>
            <person name="Woyke T."/>
        </authorList>
    </citation>
    <scope>NUCLEOTIDE SEQUENCE</scope>
    <source>
        <strain evidence="1">GVMAG-M-3300023184-62</strain>
    </source>
</reference>
<dbReference type="EMBL" id="MN740152">
    <property type="protein sequence ID" value="QHT89872.1"/>
    <property type="molecule type" value="Genomic_DNA"/>
</dbReference>
<sequence length="87" mass="9823">MLADIVKDPKFHILFSFIIGFGLASLCRPLCTSQGGSLQCRDYKAPDMKEIREHVYRIGQKCYKFNPQTMDCPATGGKIIEPFHALD</sequence>
<evidence type="ECO:0000313" key="1">
    <source>
        <dbReference type="EMBL" id="QHT89872.1"/>
    </source>
</evidence>
<proteinExistence type="predicted"/>
<name>A0A6C0IAP8_9ZZZZ</name>